<proteinExistence type="predicted"/>
<sequence length="104" mass="11209">MAEPDDVEEDLFADLYDADENHASGKGAVPAVAQPTSSDTVMKTSETPGYGEEPEIAYDPTSFDTEPQGQDGPINGSHSPKQVQETHEKPSQPEVFNVNMKEDG</sequence>
<feature type="region of interest" description="Disordered" evidence="1">
    <location>
        <begin position="1"/>
        <end position="104"/>
    </location>
</feature>
<keyword evidence="3" id="KW-1185">Reference proteome</keyword>
<evidence type="ECO:0000313" key="2">
    <source>
        <dbReference type="EMBL" id="KIX96451.1"/>
    </source>
</evidence>
<gene>
    <name evidence="2" type="ORF">Z520_07717</name>
</gene>
<dbReference type="Proteomes" id="UP000053411">
    <property type="component" value="Unassembled WGS sequence"/>
</dbReference>
<dbReference type="GeneID" id="27713463"/>
<evidence type="ECO:0000256" key="1">
    <source>
        <dbReference type="SAM" id="MobiDB-lite"/>
    </source>
</evidence>
<protein>
    <submittedName>
        <fullName evidence="2">Uncharacterized protein</fullName>
    </submittedName>
</protein>
<feature type="compositionally biased region" description="Acidic residues" evidence="1">
    <location>
        <begin position="1"/>
        <end position="18"/>
    </location>
</feature>
<organism evidence="2 3">
    <name type="scientific">Fonsecaea multimorphosa CBS 102226</name>
    <dbReference type="NCBI Taxonomy" id="1442371"/>
    <lineage>
        <taxon>Eukaryota</taxon>
        <taxon>Fungi</taxon>
        <taxon>Dikarya</taxon>
        <taxon>Ascomycota</taxon>
        <taxon>Pezizomycotina</taxon>
        <taxon>Eurotiomycetes</taxon>
        <taxon>Chaetothyriomycetidae</taxon>
        <taxon>Chaetothyriales</taxon>
        <taxon>Herpotrichiellaceae</taxon>
        <taxon>Fonsecaea</taxon>
    </lineage>
</organism>
<feature type="compositionally biased region" description="Polar residues" evidence="1">
    <location>
        <begin position="34"/>
        <end position="47"/>
    </location>
</feature>
<dbReference type="RefSeq" id="XP_016630574.1">
    <property type="nucleotide sequence ID" value="XM_016778214.1"/>
</dbReference>
<dbReference type="AlphaFoldDB" id="A0A0D2IHF5"/>
<accession>A0A0D2IHF5</accession>
<name>A0A0D2IHF5_9EURO</name>
<dbReference type="OrthoDB" id="3872446at2759"/>
<evidence type="ECO:0000313" key="3">
    <source>
        <dbReference type="Proteomes" id="UP000053411"/>
    </source>
</evidence>
<reference evidence="2 3" key="1">
    <citation type="submission" date="2015-01" db="EMBL/GenBank/DDBJ databases">
        <title>The Genome Sequence of Fonsecaea multimorphosa CBS 102226.</title>
        <authorList>
            <consortium name="The Broad Institute Genomics Platform"/>
            <person name="Cuomo C."/>
            <person name="de Hoog S."/>
            <person name="Gorbushina A."/>
            <person name="Stielow B."/>
            <person name="Teixiera M."/>
            <person name="Abouelleil A."/>
            <person name="Chapman S.B."/>
            <person name="Priest M."/>
            <person name="Young S.K."/>
            <person name="Wortman J."/>
            <person name="Nusbaum C."/>
            <person name="Birren B."/>
        </authorList>
    </citation>
    <scope>NUCLEOTIDE SEQUENCE [LARGE SCALE GENOMIC DNA]</scope>
    <source>
        <strain evidence="2 3">CBS 102226</strain>
    </source>
</reference>
<dbReference type="EMBL" id="KN848077">
    <property type="protein sequence ID" value="KIX96451.1"/>
    <property type="molecule type" value="Genomic_DNA"/>
</dbReference>
<dbReference type="VEuPathDB" id="FungiDB:Z520_07717"/>